<reference evidence="2 3" key="1">
    <citation type="submission" date="2019-03" db="EMBL/GenBank/DDBJ databases">
        <title>Single cell metagenomics reveals metabolic interactions within the superorganism composed of flagellate Streblomastix strix and complex community of Bacteroidetes bacteria on its surface.</title>
        <authorList>
            <person name="Treitli S.C."/>
            <person name="Kolisko M."/>
            <person name="Husnik F."/>
            <person name="Keeling P."/>
            <person name="Hampl V."/>
        </authorList>
    </citation>
    <scope>NUCLEOTIDE SEQUENCE [LARGE SCALE GENOMIC DNA]</scope>
    <source>
        <strain evidence="2">ST1C</strain>
    </source>
</reference>
<name>A0A5J4VIP5_9EUKA</name>
<gene>
    <name evidence="2" type="ORF">EZS28_022312</name>
</gene>
<protein>
    <submittedName>
        <fullName evidence="2">Uncharacterized protein</fullName>
    </submittedName>
</protein>
<accession>A0A5J4VIP5</accession>
<feature type="region of interest" description="Disordered" evidence="1">
    <location>
        <begin position="1"/>
        <end position="23"/>
    </location>
</feature>
<evidence type="ECO:0000313" key="3">
    <source>
        <dbReference type="Proteomes" id="UP000324800"/>
    </source>
</evidence>
<evidence type="ECO:0000256" key="1">
    <source>
        <dbReference type="SAM" id="MobiDB-lite"/>
    </source>
</evidence>
<feature type="compositionally biased region" description="Basic and acidic residues" evidence="1">
    <location>
        <begin position="1"/>
        <end position="14"/>
    </location>
</feature>
<dbReference type="EMBL" id="SNRW01006931">
    <property type="protein sequence ID" value="KAA6382163.1"/>
    <property type="molecule type" value="Genomic_DNA"/>
</dbReference>
<evidence type="ECO:0000313" key="2">
    <source>
        <dbReference type="EMBL" id="KAA6382163.1"/>
    </source>
</evidence>
<dbReference type="Proteomes" id="UP000324800">
    <property type="component" value="Unassembled WGS sequence"/>
</dbReference>
<sequence>MKRNEPLTKEQKKEQPRKRLRLEGLPEDVKIEAEKIEKQNENNEKAGSIVINILKSTLGTTKKSFKSRAWFSDEGVDAEYVKSVLNHQEIWNTATLLPQSTVERNSEFVDLTKSSIAAKNCSYQNSYDYIRGVSPLKAIKQNIKNTTITAFFAHKTREVYNTASKFKGIVSGKITPSLIMSAKHYKAIRRGKGGRGRGNYPQ</sequence>
<proteinExistence type="predicted"/>
<dbReference type="AlphaFoldDB" id="A0A5J4VIP5"/>
<organism evidence="2 3">
    <name type="scientific">Streblomastix strix</name>
    <dbReference type="NCBI Taxonomy" id="222440"/>
    <lineage>
        <taxon>Eukaryota</taxon>
        <taxon>Metamonada</taxon>
        <taxon>Preaxostyla</taxon>
        <taxon>Oxymonadida</taxon>
        <taxon>Streblomastigidae</taxon>
        <taxon>Streblomastix</taxon>
    </lineage>
</organism>
<comment type="caution">
    <text evidence="2">The sequence shown here is derived from an EMBL/GenBank/DDBJ whole genome shotgun (WGS) entry which is preliminary data.</text>
</comment>